<evidence type="ECO:0000256" key="1">
    <source>
        <dbReference type="SAM" id="SignalP"/>
    </source>
</evidence>
<keyword evidence="1" id="KW-0732">Signal</keyword>
<feature type="chain" id="PRO_5008088886" evidence="1">
    <location>
        <begin position="28"/>
        <end position="345"/>
    </location>
</feature>
<comment type="caution">
    <text evidence="2">The sequence shown here is derived from an EMBL/GenBank/DDBJ whole genome shotgun (WGS) entry which is preliminary data.</text>
</comment>
<gene>
    <name evidence="2" type="ORF">AW736_15645</name>
</gene>
<dbReference type="Proteomes" id="UP000078486">
    <property type="component" value="Unassembled WGS sequence"/>
</dbReference>
<dbReference type="STRING" id="1184151.AW736_15645"/>
<dbReference type="AlphaFoldDB" id="A0A178IHT0"/>
<dbReference type="EMBL" id="LRRQ01000125">
    <property type="protein sequence ID" value="OAM88669.1"/>
    <property type="molecule type" value="Genomic_DNA"/>
</dbReference>
<sequence>MRKNLKTIINPVAAFTLCALSVLSVDAATCYTRKSGEWGGDLWTSKIGTAIEPGLRPGKGDTAYIYNTATEIFLSGSAQVSAFKLLGDKTKLTLRDGAALRVSNFQGKGPKGAGTVEMLGGTLRADAAKGAYFILAGHMAGRDDGTGIFIQRGGVVTIESPAGLQLTRNGGTGIYQLHGGILNITAGGDSQGISAGAGTARFEWQGGTLNTKYAAVSLGNEGGVLSPGGDDAVGSVVLRAKQPETYYQSGRGKMIVTLENAKKYDELIWKEESGGSTVRFGDGSSIEIRLSKGYKPTKGAVFDVVFANKLVLDGKLRLEGPHGEHFRYEITRGSQEKLRLIYEHE</sequence>
<organism evidence="2 3">
    <name type="scientific">Termitidicoccus mucosus</name>
    <dbReference type="NCBI Taxonomy" id="1184151"/>
    <lineage>
        <taxon>Bacteria</taxon>
        <taxon>Pseudomonadati</taxon>
        <taxon>Verrucomicrobiota</taxon>
        <taxon>Opitutia</taxon>
        <taxon>Opitutales</taxon>
        <taxon>Opitutaceae</taxon>
        <taxon>Termitidicoccus</taxon>
    </lineage>
</organism>
<keyword evidence="3" id="KW-1185">Reference proteome</keyword>
<accession>A0A178IHT0</accession>
<name>A0A178IHT0_9BACT</name>
<feature type="signal peptide" evidence="1">
    <location>
        <begin position="1"/>
        <end position="27"/>
    </location>
</feature>
<reference evidence="2 3" key="1">
    <citation type="submission" date="2016-01" db="EMBL/GenBank/DDBJ databases">
        <title>High potential of lignocellulose degradation of a new Verrucomicrobia species.</title>
        <authorList>
            <person name="Wang Y."/>
            <person name="Shi Y."/>
            <person name="Qiu Z."/>
            <person name="Liu S."/>
            <person name="Yang H."/>
        </authorList>
    </citation>
    <scope>NUCLEOTIDE SEQUENCE [LARGE SCALE GENOMIC DNA]</scope>
    <source>
        <strain evidence="2 3">TSB47</strain>
    </source>
</reference>
<protein>
    <submittedName>
        <fullName evidence="2">Uncharacterized protein</fullName>
    </submittedName>
</protein>
<evidence type="ECO:0000313" key="2">
    <source>
        <dbReference type="EMBL" id="OAM88669.1"/>
    </source>
</evidence>
<proteinExistence type="predicted"/>
<evidence type="ECO:0000313" key="3">
    <source>
        <dbReference type="Proteomes" id="UP000078486"/>
    </source>
</evidence>